<dbReference type="EMBL" id="JBHFEH010000011">
    <property type="protein sequence ID" value="KAL2055382.1"/>
    <property type="molecule type" value="Genomic_DNA"/>
</dbReference>
<dbReference type="InterPro" id="IPR054471">
    <property type="entry name" value="GPIID_WHD"/>
</dbReference>
<dbReference type="Gene3D" id="1.25.40.20">
    <property type="entry name" value="Ankyrin repeat-containing domain"/>
    <property type="match status" value="5"/>
</dbReference>
<feature type="repeat" description="ANK" evidence="3">
    <location>
        <begin position="1051"/>
        <end position="1083"/>
    </location>
</feature>
<evidence type="ECO:0000259" key="4">
    <source>
        <dbReference type="Pfam" id="PF17111"/>
    </source>
</evidence>
<reference evidence="7 8" key="1">
    <citation type="submission" date="2024-09" db="EMBL/GenBank/DDBJ databases">
        <title>Rethinking Asexuality: The Enigmatic Case of Functional Sexual Genes in Lepraria (Stereocaulaceae).</title>
        <authorList>
            <person name="Doellman M."/>
            <person name="Sun Y."/>
            <person name="Barcenas-Pena A."/>
            <person name="Lumbsch H.T."/>
            <person name="Grewe F."/>
        </authorList>
    </citation>
    <scope>NUCLEOTIDE SEQUENCE [LARGE SCALE GENOMIC DNA]</scope>
    <source>
        <strain evidence="7 8">Grewe 0041</strain>
    </source>
</reference>
<comment type="caution">
    <text evidence="7">The sequence shown here is derived from an EMBL/GenBank/DDBJ whole genome shotgun (WGS) entry which is preliminary data.</text>
</comment>
<evidence type="ECO:0000256" key="3">
    <source>
        <dbReference type="PROSITE-ProRule" id="PRU00023"/>
    </source>
</evidence>
<evidence type="ECO:0000259" key="6">
    <source>
        <dbReference type="Pfam" id="PF24883"/>
    </source>
</evidence>
<protein>
    <submittedName>
        <fullName evidence="7">Uncharacterized protein</fullName>
    </submittedName>
</protein>
<dbReference type="InterPro" id="IPR027417">
    <property type="entry name" value="P-loop_NTPase"/>
</dbReference>
<feature type="repeat" description="ANK" evidence="3">
    <location>
        <begin position="947"/>
        <end position="970"/>
    </location>
</feature>
<accession>A0ABR4BD68</accession>
<feature type="repeat" description="ANK" evidence="3">
    <location>
        <begin position="1084"/>
        <end position="1119"/>
    </location>
</feature>
<dbReference type="SMART" id="SM00248">
    <property type="entry name" value="ANK"/>
    <property type="match status" value="14"/>
</dbReference>
<feature type="repeat" description="ANK" evidence="3">
    <location>
        <begin position="914"/>
        <end position="946"/>
    </location>
</feature>
<keyword evidence="1" id="KW-0677">Repeat</keyword>
<feature type="repeat" description="ANK" evidence="3">
    <location>
        <begin position="815"/>
        <end position="847"/>
    </location>
</feature>
<dbReference type="SUPFAM" id="SSF52540">
    <property type="entry name" value="P-loop containing nucleoside triphosphate hydrolases"/>
    <property type="match status" value="1"/>
</dbReference>
<gene>
    <name evidence="7" type="ORF">ABVK25_004190</name>
</gene>
<dbReference type="Gene3D" id="3.40.50.300">
    <property type="entry name" value="P-loop containing nucleotide triphosphate hydrolases"/>
    <property type="match status" value="1"/>
</dbReference>
<keyword evidence="8" id="KW-1185">Reference proteome</keyword>
<organism evidence="7 8">
    <name type="scientific">Lepraria finkii</name>
    <dbReference type="NCBI Taxonomy" id="1340010"/>
    <lineage>
        <taxon>Eukaryota</taxon>
        <taxon>Fungi</taxon>
        <taxon>Dikarya</taxon>
        <taxon>Ascomycota</taxon>
        <taxon>Pezizomycotina</taxon>
        <taxon>Lecanoromycetes</taxon>
        <taxon>OSLEUM clade</taxon>
        <taxon>Lecanoromycetidae</taxon>
        <taxon>Lecanorales</taxon>
        <taxon>Lecanorineae</taxon>
        <taxon>Stereocaulaceae</taxon>
        <taxon>Lepraria</taxon>
    </lineage>
</organism>
<dbReference type="InterPro" id="IPR031348">
    <property type="entry name" value="PigL_N"/>
</dbReference>
<dbReference type="PANTHER" id="PTHR24198:SF165">
    <property type="entry name" value="ANKYRIN REPEAT-CONTAINING PROTEIN-RELATED"/>
    <property type="match status" value="1"/>
</dbReference>
<evidence type="ECO:0000256" key="2">
    <source>
        <dbReference type="ARBA" id="ARBA00023043"/>
    </source>
</evidence>
<proteinExistence type="predicted"/>
<dbReference type="Pfam" id="PF22939">
    <property type="entry name" value="WHD_GPIID"/>
    <property type="match status" value="1"/>
</dbReference>
<dbReference type="Pfam" id="PF00023">
    <property type="entry name" value="Ank"/>
    <property type="match status" value="2"/>
</dbReference>
<dbReference type="Pfam" id="PF13637">
    <property type="entry name" value="Ank_4"/>
    <property type="match status" value="1"/>
</dbReference>
<dbReference type="InterPro" id="IPR036770">
    <property type="entry name" value="Ankyrin_rpt-contain_sf"/>
</dbReference>
<dbReference type="PROSITE" id="PS50088">
    <property type="entry name" value="ANK_REPEAT"/>
    <property type="match status" value="12"/>
</dbReference>
<feature type="repeat" description="ANK" evidence="3">
    <location>
        <begin position="782"/>
        <end position="814"/>
    </location>
</feature>
<keyword evidence="2 3" id="KW-0040">ANK repeat</keyword>
<evidence type="ECO:0000259" key="5">
    <source>
        <dbReference type="Pfam" id="PF22939"/>
    </source>
</evidence>
<feature type="repeat" description="ANK" evidence="3">
    <location>
        <begin position="848"/>
        <end position="880"/>
    </location>
</feature>
<name>A0ABR4BD68_9LECA</name>
<feature type="repeat" description="ANK" evidence="3">
    <location>
        <begin position="716"/>
        <end position="748"/>
    </location>
</feature>
<evidence type="ECO:0000313" key="7">
    <source>
        <dbReference type="EMBL" id="KAL2055382.1"/>
    </source>
</evidence>
<evidence type="ECO:0000256" key="1">
    <source>
        <dbReference type="ARBA" id="ARBA00022737"/>
    </source>
</evidence>
<feature type="domain" description="Nephrocystin 3-like N-terminal" evidence="6">
    <location>
        <begin position="250"/>
        <end position="411"/>
    </location>
</feature>
<feature type="domain" description="Azaphilone pigments biosynthesis cluster protein L N-terminal" evidence="4">
    <location>
        <begin position="1"/>
        <end position="136"/>
    </location>
</feature>
<feature type="repeat" description="ANK" evidence="3">
    <location>
        <begin position="881"/>
        <end position="913"/>
    </location>
</feature>
<sequence length="1226" mass="135388">MDPISVAASIAGLVSFTIQVSGTIGSYCKAVKDAPRGVQEINQELLLLVSALKQLDTFLRTQNLKNSSFDPSSILATALISCRDSIDVISSKLSIRKQDGNSHALDKLKWPFSEKEIQKRLEALRRCTSTFQFALTIEGCNLLAQTSQNAASSLELQLHTTRKVLELTKNVGSLSAAATEASKVSTQVAEILKLVSTYRGTASAIQSISDNVRNLALESQEAKQQQILDWLSSVQHSYKHRAICARRLPGTGQWLLDCERFRRWLRQAGSVLWCTGGPGVGKSVLASLVIDHICRKVSSADEGVAYFYFDYREQEAQTPTVMVASLLRQLAGQKAVFPQSLLEYYENFRQDQARGSTPELTHVFNEVCVTFGQCHIVIDALDECKLNFRKDVLGILKDLDLAVVRLFVTSRPHSHDIKQHFNGAEQVHVEANEADIKTYCYHMMDDNEITRELVEGTLRADVADTISRSAQGMFLLPVLQMQVIIEALTKSEIRKSLKNLSANLSQAFEATLRRIDNEPRNRQRIALQSLMWISHARCPLRINELRHALATQIGDTELDRDNLLQPILIIECCSGLVVIDNESSIVRLVHHTLQDFLHARQQNIFPDAETQITNTCLTYVCLQEADSSQLAREVDGLPDGQREGQTLHELPFLGYASAHWGDHAKLAAPNEIDVLALKFLTNPSKIERAEQKKFQYLPLQPDLLLHRRIRPRHDCGNLTGLHVAARFGLAKLLDLLLIEGLDIDAIDSHRNTALHEAARNGQVEAAQVLLLRGAEIEPITSEGVTPLQFAVSFAHKDILLELLKYGADPNERFGDYWTPLHLAADKGHIEILKMLLHYKASIHSVSVKGLVALHRAAGRGHLEIMKLLLKEGSSVDEVTWDGWTPLHGASSSGQYEAVRLLLENGAAVDHQSADGRTPLHRACRGGHYLTVSVLLEKGANHLVPDSEGYIPLHRAAKGGHKKISRLLLDHDPSSQSAQLSARSVYGRTPRGEASYSGHWKTAALLKEEEILHNGPGSGCRSDLEIAIANDDLGRVKELLKDGAEVNDWNTDSITPLHQALLLGNEAIAEVLLQNKANINASTADGWRPLHCAAKKGNESTVRLCLDHLHHGADIVARTTDGQTALHKAGKSGSVPTTKLLIERGADLEAQDNWGWRPLHTASAAGFKDIVELLIAEGADLEARDKEGRTMQACAAGSGHHALVEYLRLERYRLEGIMAPEPAVLPF</sequence>
<dbReference type="Pfam" id="PF24883">
    <property type="entry name" value="NPHP3_N"/>
    <property type="match status" value="1"/>
</dbReference>
<feature type="repeat" description="ANK" evidence="3">
    <location>
        <begin position="1120"/>
        <end position="1152"/>
    </location>
</feature>
<dbReference type="SUPFAM" id="SSF48403">
    <property type="entry name" value="Ankyrin repeat"/>
    <property type="match status" value="2"/>
</dbReference>
<feature type="repeat" description="ANK" evidence="3">
    <location>
        <begin position="749"/>
        <end position="781"/>
    </location>
</feature>
<evidence type="ECO:0000313" key="8">
    <source>
        <dbReference type="Proteomes" id="UP001590951"/>
    </source>
</evidence>
<dbReference type="PRINTS" id="PR01415">
    <property type="entry name" value="ANKYRIN"/>
</dbReference>
<feature type="domain" description="GPI inositol-deacylase winged helix" evidence="5">
    <location>
        <begin position="523"/>
        <end position="599"/>
    </location>
</feature>
<dbReference type="PROSITE" id="PS50297">
    <property type="entry name" value="ANK_REP_REGION"/>
    <property type="match status" value="11"/>
</dbReference>
<dbReference type="Pfam" id="PF17111">
    <property type="entry name" value="PigL_N"/>
    <property type="match status" value="1"/>
</dbReference>
<dbReference type="Pfam" id="PF12796">
    <property type="entry name" value="Ank_2"/>
    <property type="match status" value="3"/>
</dbReference>
<dbReference type="PANTHER" id="PTHR24198">
    <property type="entry name" value="ANKYRIN REPEAT AND PROTEIN KINASE DOMAIN-CONTAINING PROTEIN"/>
    <property type="match status" value="1"/>
</dbReference>
<feature type="repeat" description="ANK" evidence="3">
    <location>
        <begin position="1153"/>
        <end position="1185"/>
    </location>
</feature>
<dbReference type="Proteomes" id="UP001590951">
    <property type="component" value="Unassembled WGS sequence"/>
</dbReference>
<dbReference type="InterPro" id="IPR056884">
    <property type="entry name" value="NPHP3-like_N"/>
</dbReference>
<dbReference type="InterPro" id="IPR002110">
    <property type="entry name" value="Ankyrin_rpt"/>
</dbReference>